<sequence>SQKNPSLAEKISSCGSHNLALQNIHRNIAKRGEVTKERIKNAATIVLYIFKHNELLNSCELTLTYNTTQNQYNDVPRVIASYNIAELRDLCGHALLIGKSRASTDYLVNDDSTEDISMLMNQFIIQVDLVQQITNAHRSSRDPRLEKLVGSIDYLYNDLYDNFHASNQEICQNLVREADFLPILCKIGEVLHNIFTDIPQRIRTIPDYVEPVIANTVFKEKIFIADCHSYSL</sequence>
<name>A0ABN7X2G4_GIGMA</name>
<organism evidence="1 2">
    <name type="scientific">Gigaspora margarita</name>
    <dbReference type="NCBI Taxonomy" id="4874"/>
    <lineage>
        <taxon>Eukaryota</taxon>
        <taxon>Fungi</taxon>
        <taxon>Fungi incertae sedis</taxon>
        <taxon>Mucoromycota</taxon>
        <taxon>Glomeromycotina</taxon>
        <taxon>Glomeromycetes</taxon>
        <taxon>Diversisporales</taxon>
        <taxon>Gigasporaceae</taxon>
        <taxon>Gigaspora</taxon>
    </lineage>
</organism>
<gene>
    <name evidence="1" type="ORF">GMARGA_LOCUS38098</name>
</gene>
<reference evidence="1 2" key="1">
    <citation type="submission" date="2021-06" db="EMBL/GenBank/DDBJ databases">
        <authorList>
            <person name="Kallberg Y."/>
            <person name="Tangrot J."/>
            <person name="Rosling A."/>
        </authorList>
    </citation>
    <scope>NUCLEOTIDE SEQUENCE [LARGE SCALE GENOMIC DNA]</scope>
    <source>
        <strain evidence="1 2">120-4 pot B 10/14</strain>
    </source>
</reference>
<comment type="caution">
    <text evidence="1">The sequence shown here is derived from an EMBL/GenBank/DDBJ whole genome shotgun (WGS) entry which is preliminary data.</text>
</comment>
<evidence type="ECO:0000313" key="2">
    <source>
        <dbReference type="Proteomes" id="UP000789901"/>
    </source>
</evidence>
<feature type="non-terminal residue" evidence="1">
    <location>
        <position position="1"/>
    </location>
</feature>
<keyword evidence="2" id="KW-1185">Reference proteome</keyword>
<protein>
    <submittedName>
        <fullName evidence="1">11026_t:CDS:1</fullName>
    </submittedName>
</protein>
<dbReference type="Proteomes" id="UP000789901">
    <property type="component" value="Unassembled WGS sequence"/>
</dbReference>
<accession>A0ABN7X2G4</accession>
<feature type="non-terminal residue" evidence="1">
    <location>
        <position position="232"/>
    </location>
</feature>
<proteinExistence type="predicted"/>
<evidence type="ECO:0000313" key="1">
    <source>
        <dbReference type="EMBL" id="CAG8846300.1"/>
    </source>
</evidence>
<dbReference type="EMBL" id="CAJVQB010082870">
    <property type="protein sequence ID" value="CAG8846300.1"/>
    <property type="molecule type" value="Genomic_DNA"/>
</dbReference>